<comment type="caution">
    <text evidence="3">The sequence shown here is derived from an EMBL/GenBank/DDBJ whole genome shotgun (WGS) entry which is preliminary data.</text>
</comment>
<dbReference type="EMBL" id="JARYZI010000013">
    <property type="protein sequence ID" value="MDH8679503.1"/>
    <property type="molecule type" value="Genomic_DNA"/>
</dbReference>
<feature type="domain" description="RelA/SpoT" evidence="2">
    <location>
        <begin position="52"/>
        <end position="175"/>
    </location>
</feature>
<dbReference type="SUPFAM" id="SSF81301">
    <property type="entry name" value="Nucleotidyltransferase"/>
    <property type="match status" value="1"/>
</dbReference>
<reference evidence="3 4" key="1">
    <citation type="submission" date="2023-04" db="EMBL/GenBank/DDBJ databases">
        <title>Fusibacter bizertensis strain WBS, isolated from littoral bottom sediments of the Arctic seas - biochemical and genomic analysis.</title>
        <authorList>
            <person name="Brioukhanov A.L."/>
        </authorList>
    </citation>
    <scope>NUCLEOTIDE SEQUENCE [LARGE SCALE GENOMIC DNA]</scope>
    <source>
        <strain evidence="3 4">WBS</strain>
    </source>
</reference>
<dbReference type="RefSeq" id="WP_281095400.1">
    <property type="nucleotide sequence ID" value="NZ_JARYZI010000013.1"/>
</dbReference>
<comment type="pathway">
    <text evidence="1">Purine metabolism; ppGpp biosynthesis; ppGpp from GTP: step 1/2.</text>
</comment>
<accession>A0ABT6NGE4</accession>
<organism evidence="3 4">
    <name type="scientific">Fusibacter bizertensis</name>
    <dbReference type="NCBI Taxonomy" id="1488331"/>
    <lineage>
        <taxon>Bacteria</taxon>
        <taxon>Bacillati</taxon>
        <taxon>Bacillota</taxon>
        <taxon>Clostridia</taxon>
        <taxon>Eubacteriales</taxon>
        <taxon>Eubacteriales Family XII. Incertae Sedis</taxon>
        <taxon>Fusibacter</taxon>
    </lineage>
</organism>
<dbReference type="CDD" id="cd05399">
    <property type="entry name" value="NT_Rel-Spo_like"/>
    <property type="match status" value="1"/>
</dbReference>
<evidence type="ECO:0000313" key="4">
    <source>
        <dbReference type="Proteomes" id="UP001158045"/>
    </source>
</evidence>
<dbReference type="InterPro" id="IPR052366">
    <property type="entry name" value="GTP_Pyrophosphokinase"/>
</dbReference>
<sequence>MYEALLTDEMKPWRDLLLVHQFAVDEIRTKLNILDEEFRNIHDYNPIEHIRYRVKKPKSIKEKLQRIGLEPTIENARSHIFDIAGIRIICAFTADIYNVLELLSKQSDFKIVEVKDYIKCPKENGYKSLHVHIEYPVFLSSGIVPTRVEIQFRTIAMDFWASIEHKIYYKYREKAPTMIQTELKGCADLISSLDDRMYNLKQVINDLEERDPDLKSESTFYREESNVFSSSPSIKKL</sequence>
<evidence type="ECO:0000256" key="1">
    <source>
        <dbReference type="ARBA" id="ARBA00004976"/>
    </source>
</evidence>
<evidence type="ECO:0000259" key="2">
    <source>
        <dbReference type="SMART" id="SM00954"/>
    </source>
</evidence>
<dbReference type="Proteomes" id="UP001158045">
    <property type="component" value="Unassembled WGS sequence"/>
</dbReference>
<dbReference type="Pfam" id="PF04607">
    <property type="entry name" value="RelA_SpoT"/>
    <property type="match status" value="1"/>
</dbReference>
<proteinExistence type="predicted"/>
<dbReference type="Gene3D" id="3.30.460.10">
    <property type="entry name" value="Beta Polymerase, domain 2"/>
    <property type="match status" value="1"/>
</dbReference>
<dbReference type="SMART" id="SM00954">
    <property type="entry name" value="RelA_SpoT"/>
    <property type="match status" value="1"/>
</dbReference>
<gene>
    <name evidence="3" type="ORF">QE109_15195</name>
</gene>
<dbReference type="InterPro" id="IPR007685">
    <property type="entry name" value="RelA_SpoT"/>
</dbReference>
<dbReference type="PANTHER" id="PTHR47837:SF2">
    <property type="entry name" value="GTP PYROPHOSPHOKINASE YWAC"/>
    <property type="match status" value="1"/>
</dbReference>
<dbReference type="InterPro" id="IPR043519">
    <property type="entry name" value="NT_sf"/>
</dbReference>
<protein>
    <submittedName>
        <fullName evidence="3">GTP pyrophosphokinase family protein</fullName>
    </submittedName>
</protein>
<dbReference type="Gene3D" id="1.10.287.860">
    <property type="entry name" value="Nucleotidyltransferase"/>
    <property type="match status" value="1"/>
</dbReference>
<evidence type="ECO:0000313" key="3">
    <source>
        <dbReference type="EMBL" id="MDH8679503.1"/>
    </source>
</evidence>
<keyword evidence="4" id="KW-1185">Reference proteome</keyword>
<dbReference type="PANTHER" id="PTHR47837">
    <property type="entry name" value="GTP PYROPHOSPHOKINASE YJBM"/>
    <property type="match status" value="1"/>
</dbReference>
<name>A0ABT6NGE4_9FIRM</name>